<dbReference type="AlphaFoldDB" id="A0A3G9JMC6"/>
<gene>
    <name evidence="1" type="ORF">Back11_55340</name>
</gene>
<evidence type="ECO:0000313" key="2">
    <source>
        <dbReference type="Proteomes" id="UP000275368"/>
    </source>
</evidence>
<proteinExistence type="predicted"/>
<reference evidence="1 2" key="1">
    <citation type="submission" date="2018-11" db="EMBL/GenBank/DDBJ databases">
        <title>Complete genome sequence of Paenibacillus baekrokdamisoli strain KCTC 33723.</title>
        <authorList>
            <person name="Kang S.W."/>
            <person name="Lee K.C."/>
            <person name="Kim K.K."/>
            <person name="Kim J.S."/>
            <person name="Kim D.S."/>
            <person name="Ko S.H."/>
            <person name="Yang S.H."/>
            <person name="Lee J.S."/>
        </authorList>
    </citation>
    <scope>NUCLEOTIDE SEQUENCE [LARGE SCALE GENOMIC DNA]</scope>
    <source>
        <strain evidence="1 2">KCTC 33723</strain>
    </source>
</reference>
<dbReference type="EMBL" id="AP019308">
    <property type="protein sequence ID" value="BBH24189.1"/>
    <property type="molecule type" value="Genomic_DNA"/>
</dbReference>
<keyword evidence="2" id="KW-1185">Reference proteome</keyword>
<name>A0A3G9JMC6_9BACL</name>
<organism evidence="1 2">
    <name type="scientific">Paenibacillus baekrokdamisoli</name>
    <dbReference type="NCBI Taxonomy" id="1712516"/>
    <lineage>
        <taxon>Bacteria</taxon>
        <taxon>Bacillati</taxon>
        <taxon>Bacillota</taxon>
        <taxon>Bacilli</taxon>
        <taxon>Bacillales</taxon>
        <taxon>Paenibacillaceae</taxon>
        <taxon>Paenibacillus</taxon>
    </lineage>
</organism>
<protein>
    <submittedName>
        <fullName evidence="1">Uncharacterized protein</fullName>
    </submittedName>
</protein>
<dbReference type="RefSeq" id="WP_260182931.1">
    <property type="nucleotide sequence ID" value="NZ_AP019308.1"/>
</dbReference>
<dbReference type="KEGG" id="pbk:Back11_55340"/>
<sequence>MSVVERRIQAGDLEEVIEQISNRWQDHVYFSEKAEKLTSAVTEV</sequence>
<dbReference type="Proteomes" id="UP000275368">
    <property type="component" value="Chromosome"/>
</dbReference>
<evidence type="ECO:0000313" key="1">
    <source>
        <dbReference type="EMBL" id="BBH24189.1"/>
    </source>
</evidence>
<accession>A0A3G9JMC6</accession>